<evidence type="ECO:0000313" key="19">
    <source>
        <dbReference type="EMBL" id="KAF7353842.1"/>
    </source>
</evidence>
<keyword evidence="13" id="KW-0695">RNA-directed DNA polymerase</keyword>
<dbReference type="GO" id="GO:0006508">
    <property type="term" value="P:proteolysis"/>
    <property type="evidence" value="ECO:0007669"/>
    <property type="project" value="UniProtKB-KW"/>
</dbReference>
<dbReference type="GO" id="GO:0005524">
    <property type="term" value="F:ATP binding"/>
    <property type="evidence" value="ECO:0007669"/>
    <property type="project" value="UniProtKB-KW"/>
</dbReference>
<feature type="domain" description="Retrovirus-related Pol polyprotein from transposon TNT 1-94-like beta-barrel" evidence="18">
    <location>
        <begin position="341"/>
        <end position="420"/>
    </location>
</feature>
<feature type="region of interest" description="Disordered" evidence="17">
    <location>
        <begin position="722"/>
        <end position="953"/>
    </location>
</feature>
<evidence type="ECO:0000256" key="8">
    <source>
        <dbReference type="ARBA" id="ARBA00022759"/>
    </source>
</evidence>
<keyword evidence="4" id="KW-0548">Nucleotidyltransferase</keyword>
<protein>
    <submittedName>
        <fullName evidence="19">Transcription factor</fullName>
    </submittedName>
</protein>
<reference evidence="19" key="1">
    <citation type="submission" date="2020-05" db="EMBL/GenBank/DDBJ databases">
        <title>Mycena genomes resolve the evolution of fungal bioluminescence.</title>
        <authorList>
            <person name="Tsai I.J."/>
        </authorList>
    </citation>
    <scope>NUCLEOTIDE SEQUENCE</scope>
    <source>
        <strain evidence="19">CCC161011</strain>
    </source>
</reference>
<dbReference type="EMBL" id="JACAZI010000008">
    <property type="protein sequence ID" value="KAF7353842.1"/>
    <property type="molecule type" value="Genomic_DNA"/>
</dbReference>
<feature type="compositionally biased region" description="Polar residues" evidence="17">
    <location>
        <begin position="740"/>
        <end position="769"/>
    </location>
</feature>
<dbReference type="InterPro" id="IPR012337">
    <property type="entry name" value="RNaseH-like_sf"/>
</dbReference>
<evidence type="ECO:0000256" key="16">
    <source>
        <dbReference type="ARBA" id="ARBA00023172"/>
    </source>
</evidence>
<sequence length="953" mass="104496">MASDLTLATATGKVVNTIPRLLEGGANWVAYKERMGAYLMGQPGFRKHLRGRAKEPEAPEKPKDNATKAEKDAYEVALDTYEDKMDEWLQKEAAITNALISSWPEEVHQRLIGVRPVSALWDTLCARFDNQDVLVKTDLLMELTDTRCTSDDPEDALRTIDRLVKKRNEYIQAGGTLTTDIYAAILTKAMPKRQRPVVQTAITTAMAAGKELDFALVHRTLEQSIRFDLAEERREREEAMAMSAKFQRQQQSKGKKFCTNCKLDGHVKETCWRPGGGAEGQGPKGAKGGGGGKKEKGEAAAAQGSATGKTEHAAEDHAYLTAAIPAYALRAAAAEHETLRLLDTGASQHYDGNLANFVDIAPCEPYGIQTASGLQYATQIGTTHFACNQNGVKTFTLKNTYHLPECPTPLISLAKLRKHGLVFSNAEDGYGTLTDVKTGKQILRVAERDGVYPLTTWRPESGTAAGAAHAAGKPLTRTEAHERLGHMAHTTIETLARNGAALNFDVDLSTPIVECEVCTRAKTQGVPIAQRHRDLRENGTGERTTGDLRGPPSATAKGGYKYYDTHLDAKTNIAWLWLQKTEDAGEFLRQSRRFATAMKAHGANIKLQGNGATTRLNEAIGGHARAMLLASGLPQSFWALAVLYAVWLRNRAPTRQTGPRSPYEVMTGKRPDLKRARGFGSKVWVRENEGVWVGPSSTPDGHKVYWPGARTTTVERNVRFEDGTEFGGEPSAEIPVEVPNSGQHKSTESGAQRTSEPPTNTSMPRTSYRSTSAPTSPKETPTTAETEPAREASAEMEDSTLMVEDVATSNEPDALATPEDVDESGEGVTSGAGGQYRKYTRGLQVPNADRHERAQKAYAVSTYHRGERQSEGESADPDLKTVGEEEKEDAQHRSHVNVKARTFRTSSAAKLEWRTRRASTPQVHPQDVDRRGTRVLPFPEAFRRGRRCRSNTK</sequence>
<feature type="region of interest" description="Disordered" evidence="17">
    <location>
        <begin position="49"/>
        <end position="69"/>
    </location>
</feature>
<dbReference type="PANTHER" id="PTHR42648:SF11">
    <property type="entry name" value="TRANSPOSON TY4-P GAG-POL POLYPROTEIN"/>
    <property type="match status" value="1"/>
</dbReference>
<evidence type="ECO:0000256" key="11">
    <source>
        <dbReference type="ARBA" id="ARBA00022842"/>
    </source>
</evidence>
<dbReference type="InterPro" id="IPR054722">
    <property type="entry name" value="PolX-like_BBD"/>
</dbReference>
<dbReference type="GO" id="GO:0006310">
    <property type="term" value="P:DNA recombination"/>
    <property type="evidence" value="ECO:0007669"/>
    <property type="project" value="UniProtKB-KW"/>
</dbReference>
<dbReference type="InterPro" id="IPR036397">
    <property type="entry name" value="RNaseH_sf"/>
</dbReference>
<dbReference type="InterPro" id="IPR039537">
    <property type="entry name" value="Retrotran_Ty1/copia-like"/>
</dbReference>
<feature type="compositionally biased region" description="Basic residues" evidence="17">
    <location>
        <begin position="893"/>
        <end position="902"/>
    </location>
</feature>
<dbReference type="GO" id="GO:0015074">
    <property type="term" value="P:DNA integration"/>
    <property type="evidence" value="ECO:0007669"/>
    <property type="project" value="UniProtKB-KW"/>
</dbReference>
<accession>A0A8H6Y8J4</accession>
<feature type="compositionally biased region" description="Basic residues" evidence="17">
    <location>
        <begin position="944"/>
        <end position="953"/>
    </location>
</feature>
<keyword evidence="8" id="KW-0255">Endonuclease</keyword>
<dbReference type="Gene3D" id="3.30.420.10">
    <property type="entry name" value="Ribonuclease H-like superfamily/Ribonuclease H"/>
    <property type="match status" value="1"/>
</dbReference>
<evidence type="ECO:0000256" key="13">
    <source>
        <dbReference type="ARBA" id="ARBA00022918"/>
    </source>
</evidence>
<dbReference type="Pfam" id="PF14223">
    <property type="entry name" value="Retrotran_gag_2"/>
    <property type="match status" value="1"/>
</dbReference>
<comment type="function">
    <text evidence="1">The aspartyl protease (PR) mediates the proteolytic cleavages of the Gag and Gag-Pol polyproteins after assembly of the VLP.</text>
</comment>
<dbReference type="Pfam" id="PF22936">
    <property type="entry name" value="Pol_BBD"/>
    <property type="match status" value="1"/>
</dbReference>
<keyword evidence="6" id="KW-0479">Metal-binding</keyword>
<evidence type="ECO:0000256" key="2">
    <source>
        <dbReference type="ARBA" id="ARBA00022612"/>
    </source>
</evidence>
<keyword evidence="2" id="KW-1188">Viral release from host cell</keyword>
<keyword evidence="11" id="KW-0460">Magnesium</keyword>
<keyword evidence="10" id="KW-0067">ATP-binding</keyword>
<organism evidence="19 20">
    <name type="scientific">Mycena venus</name>
    <dbReference type="NCBI Taxonomy" id="2733690"/>
    <lineage>
        <taxon>Eukaryota</taxon>
        <taxon>Fungi</taxon>
        <taxon>Dikarya</taxon>
        <taxon>Basidiomycota</taxon>
        <taxon>Agaricomycotina</taxon>
        <taxon>Agaricomycetes</taxon>
        <taxon>Agaricomycetidae</taxon>
        <taxon>Agaricales</taxon>
        <taxon>Marasmiineae</taxon>
        <taxon>Mycenaceae</taxon>
        <taxon>Mycena</taxon>
    </lineage>
</organism>
<evidence type="ECO:0000256" key="6">
    <source>
        <dbReference type="ARBA" id="ARBA00022723"/>
    </source>
</evidence>
<keyword evidence="7" id="KW-0547">Nucleotide-binding</keyword>
<feature type="compositionally biased region" description="Gly residues" evidence="17">
    <location>
        <begin position="274"/>
        <end position="291"/>
    </location>
</feature>
<keyword evidence="15" id="KW-0917">Virion maturation</keyword>
<evidence type="ECO:0000256" key="12">
    <source>
        <dbReference type="ARBA" id="ARBA00022908"/>
    </source>
</evidence>
<dbReference type="GO" id="GO:0004519">
    <property type="term" value="F:endonuclease activity"/>
    <property type="evidence" value="ECO:0007669"/>
    <property type="project" value="UniProtKB-KW"/>
</dbReference>
<keyword evidence="12" id="KW-0229">DNA integration</keyword>
<name>A0A8H6Y8J4_9AGAR</name>
<dbReference type="GO" id="GO:0046872">
    <property type="term" value="F:metal ion binding"/>
    <property type="evidence" value="ECO:0007669"/>
    <property type="project" value="UniProtKB-KW"/>
</dbReference>
<dbReference type="GO" id="GO:0003676">
    <property type="term" value="F:nucleic acid binding"/>
    <property type="evidence" value="ECO:0007669"/>
    <property type="project" value="InterPro"/>
</dbReference>
<keyword evidence="9" id="KW-0378">Hydrolase</keyword>
<dbReference type="SUPFAM" id="SSF53098">
    <property type="entry name" value="Ribonuclease H-like"/>
    <property type="match status" value="1"/>
</dbReference>
<dbReference type="GO" id="GO:0003887">
    <property type="term" value="F:DNA-directed DNA polymerase activity"/>
    <property type="evidence" value="ECO:0007669"/>
    <property type="project" value="UniProtKB-KW"/>
</dbReference>
<dbReference type="Proteomes" id="UP000620124">
    <property type="component" value="Unassembled WGS sequence"/>
</dbReference>
<keyword evidence="16" id="KW-0233">DNA recombination</keyword>
<comment type="caution">
    <text evidence="19">The sequence shown here is derived from an EMBL/GenBank/DDBJ whole genome shotgun (WGS) entry which is preliminary data.</text>
</comment>
<evidence type="ECO:0000256" key="1">
    <source>
        <dbReference type="ARBA" id="ARBA00002180"/>
    </source>
</evidence>
<keyword evidence="20" id="KW-1185">Reference proteome</keyword>
<evidence type="ECO:0000256" key="5">
    <source>
        <dbReference type="ARBA" id="ARBA00022722"/>
    </source>
</evidence>
<gene>
    <name evidence="19" type="ORF">MVEN_01069800</name>
</gene>
<dbReference type="OrthoDB" id="2692435at2759"/>
<keyword evidence="3" id="KW-0645">Protease</keyword>
<evidence type="ECO:0000259" key="18">
    <source>
        <dbReference type="Pfam" id="PF22936"/>
    </source>
</evidence>
<feature type="compositionally biased region" description="Basic and acidic residues" evidence="17">
    <location>
        <begin position="864"/>
        <end position="892"/>
    </location>
</feature>
<dbReference type="GO" id="GO:0003964">
    <property type="term" value="F:RNA-directed DNA polymerase activity"/>
    <property type="evidence" value="ECO:0007669"/>
    <property type="project" value="UniProtKB-KW"/>
</dbReference>
<evidence type="ECO:0000256" key="4">
    <source>
        <dbReference type="ARBA" id="ARBA00022695"/>
    </source>
</evidence>
<keyword evidence="5" id="KW-0540">Nuclease</keyword>
<feature type="region of interest" description="Disordered" evidence="17">
    <location>
        <begin position="272"/>
        <end position="310"/>
    </location>
</feature>
<evidence type="ECO:0000313" key="20">
    <source>
        <dbReference type="Proteomes" id="UP000620124"/>
    </source>
</evidence>
<evidence type="ECO:0000256" key="3">
    <source>
        <dbReference type="ARBA" id="ARBA00022670"/>
    </source>
</evidence>
<dbReference type="GO" id="GO:0008233">
    <property type="term" value="F:peptidase activity"/>
    <property type="evidence" value="ECO:0007669"/>
    <property type="project" value="UniProtKB-KW"/>
</dbReference>
<dbReference type="AlphaFoldDB" id="A0A8H6Y8J4"/>
<feature type="compositionally biased region" description="Basic and acidic residues" evidence="17">
    <location>
        <begin position="52"/>
        <end position="69"/>
    </location>
</feature>
<feature type="compositionally biased region" description="Low complexity" evidence="17">
    <location>
        <begin position="770"/>
        <end position="786"/>
    </location>
</feature>
<proteinExistence type="predicted"/>
<evidence type="ECO:0000256" key="9">
    <source>
        <dbReference type="ARBA" id="ARBA00022801"/>
    </source>
</evidence>
<evidence type="ECO:0000256" key="15">
    <source>
        <dbReference type="ARBA" id="ARBA00023113"/>
    </source>
</evidence>
<evidence type="ECO:0000256" key="14">
    <source>
        <dbReference type="ARBA" id="ARBA00022932"/>
    </source>
</evidence>
<keyword evidence="14" id="KW-0808">Transferase</keyword>
<keyword evidence="14" id="KW-0239">DNA-directed DNA polymerase</keyword>
<evidence type="ECO:0000256" key="7">
    <source>
        <dbReference type="ARBA" id="ARBA00022741"/>
    </source>
</evidence>
<dbReference type="PANTHER" id="PTHR42648">
    <property type="entry name" value="TRANSPOSASE, PUTATIVE-RELATED"/>
    <property type="match status" value="1"/>
</dbReference>
<evidence type="ECO:0000256" key="17">
    <source>
        <dbReference type="SAM" id="MobiDB-lite"/>
    </source>
</evidence>
<evidence type="ECO:0000256" key="10">
    <source>
        <dbReference type="ARBA" id="ARBA00022840"/>
    </source>
</evidence>